<proteinExistence type="predicted"/>
<gene>
    <name evidence="1" type="ORF">NTJ_07514</name>
</gene>
<name>A0ABN7AR59_9HEMI</name>
<dbReference type="Proteomes" id="UP001307889">
    <property type="component" value="Chromosome 5"/>
</dbReference>
<protein>
    <submittedName>
        <fullName evidence="1">Uncharacterized protein</fullName>
    </submittedName>
</protein>
<sequence length="83" mass="9507">MHHQLSTSRLATYFRSRGGSVKAWSGRPPDAVISDWVPIPRSPYQEAPADANQPRFQIIGMPVRQLHRFELELPYQKDVHIAV</sequence>
<dbReference type="EMBL" id="AP028913">
    <property type="protein sequence ID" value="BES94705.1"/>
    <property type="molecule type" value="Genomic_DNA"/>
</dbReference>
<organism evidence="1 2">
    <name type="scientific">Nesidiocoris tenuis</name>
    <dbReference type="NCBI Taxonomy" id="355587"/>
    <lineage>
        <taxon>Eukaryota</taxon>
        <taxon>Metazoa</taxon>
        <taxon>Ecdysozoa</taxon>
        <taxon>Arthropoda</taxon>
        <taxon>Hexapoda</taxon>
        <taxon>Insecta</taxon>
        <taxon>Pterygota</taxon>
        <taxon>Neoptera</taxon>
        <taxon>Paraneoptera</taxon>
        <taxon>Hemiptera</taxon>
        <taxon>Heteroptera</taxon>
        <taxon>Panheteroptera</taxon>
        <taxon>Cimicomorpha</taxon>
        <taxon>Miridae</taxon>
        <taxon>Dicyphina</taxon>
        <taxon>Nesidiocoris</taxon>
    </lineage>
</organism>
<accession>A0ABN7AR59</accession>
<keyword evidence="2" id="KW-1185">Reference proteome</keyword>
<reference evidence="1 2" key="1">
    <citation type="submission" date="2023-09" db="EMBL/GenBank/DDBJ databases">
        <title>Nesidiocoris tenuis whole genome shotgun sequence.</title>
        <authorList>
            <person name="Shibata T."/>
            <person name="Shimoda M."/>
            <person name="Kobayashi T."/>
            <person name="Uehara T."/>
        </authorList>
    </citation>
    <scope>NUCLEOTIDE SEQUENCE [LARGE SCALE GENOMIC DNA]</scope>
    <source>
        <strain evidence="1 2">Japan</strain>
    </source>
</reference>
<evidence type="ECO:0000313" key="1">
    <source>
        <dbReference type="EMBL" id="BES94705.1"/>
    </source>
</evidence>
<evidence type="ECO:0000313" key="2">
    <source>
        <dbReference type="Proteomes" id="UP001307889"/>
    </source>
</evidence>